<evidence type="ECO:0000313" key="2">
    <source>
        <dbReference type="EMBL" id="SFV24955.1"/>
    </source>
</evidence>
<organism evidence="2 3">
    <name type="scientific">Micrococcus terreus</name>
    <dbReference type="NCBI Taxonomy" id="574650"/>
    <lineage>
        <taxon>Bacteria</taxon>
        <taxon>Bacillati</taxon>
        <taxon>Actinomycetota</taxon>
        <taxon>Actinomycetes</taxon>
        <taxon>Micrococcales</taxon>
        <taxon>Micrococcaceae</taxon>
        <taxon>Micrococcus</taxon>
    </lineage>
</organism>
<name>A0A1I7MSN8_9MICC</name>
<reference evidence="2 3" key="1">
    <citation type="submission" date="2016-10" db="EMBL/GenBank/DDBJ databases">
        <authorList>
            <person name="de Groot N.N."/>
        </authorList>
    </citation>
    <scope>NUCLEOTIDE SEQUENCE [LARGE SCALE GENOMIC DNA]</scope>
    <source>
        <strain evidence="2 3">CGMCC 1.7054</strain>
    </source>
</reference>
<sequence>MLTIALPTSPGKVSAPCLDAWSLTRALSPRPTVRVARADASGTVLNQYGTHRRTTAGIPVYPWALYLAGSDHRYRLLAFDLDAKTPDTATAAARDAQTLTGLLEDAGLPPVVCASGPSGGRHVWTAVSDSVDADTVAKLARLARHLCPTLDLAPLTNPATGCVRPPGAPHRAGGTSTVISGDLDALLNPTGTASSVRGLVEHMATLIGAAEPAGSLEAHRPLPLDDHGHPYLPGPQRDLPAASKAALNEDAASGDASAVLWRVLIGAASARWKHADVAALVVSYPGMEHLRTYRLSTGSRTQRVGRAATETVAILTRQWAKAVAHVAVSPRLIGEDPTFDSRADAIAAFIRNVQERADAAGGRWANGSGPADRRVLDVLSVLALQALNTDLEADIRRLGLLAGIGRETARVALQRLATDGWISRIQASEGSRAAHWRICGRSDIHSHTSLLRSQADPRPVGAGAAERLTLLTQLTQRIQDCAHDVFTLGPGLGHLAGNLYARTLSTDQSLSELAAGIGTTVPQTAQILERLASVGLLIHSPTGWRRHRTDRRRLAAKYLQTEGRLAQRAALYQLERELWAWWQAEQAWMRAPRRAASSRRAGPGQLTLIPELGTNVYGAHPRRADGKADYRRARYLLATGQAPIGRIRNNNQSLSRMEAA</sequence>
<accession>A0A1I7MSN8</accession>
<keyword evidence="3" id="KW-1185">Reference proteome</keyword>
<dbReference type="CDD" id="cd00525">
    <property type="entry name" value="AE_Prim_S_like"/>
    <property type="match status" value="1"/>
</dbReference>
<evidence type="ECO:0000256" key="1">
    <source>
        <dbReference type="SAM" id="MobiDB-lite"/>
    </source>
</evidence>
<evidence type="ECO:0000313" key="3">
    <source>
        <dbReference type="Proteomes" id="UP000198881"/>
    </source>
</evidence>
<dbReference type="Gene3D" id="3.90.920.10">
    <property type="entry name" value="DNA primase, PRIM domain"/>
    <property type="match status" value="1"/>
</dbReference>
<feature type="region of interest" description="Disordered" evidence="1">
    <location>
        <begin position="225"/>
        <end position="244"/>
    </location>
</feature>
<dbReference type="AlphaFoldDB" id="A0A1I7MSN8"/>
<dbReference type="Proteomes" id="UP000198881">
    <property type="component" value="Unassembled WGS sequence"/>
</dbReference>
<dbReference type="EMBL" id="FPCG01000016">
    <property type="protein sequence ID" value="SFV24955.1"/>
    <property type="molecule type" value="Genomic_DNA"/>
</dbReference>
<protein>
    <submittedName>
        <fullName evidence="2">Uncharacterized protein</fullName>
    </submittedName>
</protein>
<proteinExistence type="predicted"/>
<gene>
    <name evidence="2" type="ORF">SAMN04487966_11613</name>
</gene>